<accession>A0A498RBN6</accession>
<reference evidence="2 3" key="1">
    <citation type="submission" date="2018-06" db="EMBL/GenBank/DDBJ databases">
        <authorList>
            <person name="Strepis N."/>
        </authorList>
    </citation>
    <scope>NUCLEOTIDE SEQUENCE [LARGE SCALE GENOMIC DNA]</scope>
    <source>
        <strain evidence="2">LUCI</strain>
    </source>
</reference>
<keyword evidence="1" id="KW-0472">Membrane</keyword>
<dbReference type="Proteomes" id="UP000277811">
    <property type="component" value="Unassembled WGS sequence"/>
</dbReference>
<evidence type="ECO:0000313" key="3">
    <source>
        <dbReference type="Proteomes" id="UP000277811"/>
    </source>
</evidence>
<evidence type="ECO:0000256" key="1">
    <source>
        <dbReference type="SAM" id="Phobius"/>
    </source>
</evidence>
<feature type="transmembrane region" description="Helical" evidence="1">
    <location>
        <begin position="24"/>
        <end position="42"/>
    </location>
</feature>
<dbReference type="InterPro" id="IPR007047">
    <property type="entry name" value="Flp_Fap"/>
</dbReference>
<name>A0A498RBN6_9FIRM</name>
<protein>
    <submittedName>
        <fullName evidence="2">Flp/fap pilin component</fullName>
    </submittedName>
</protein>
<dbReference type="EMBL" id="UPPP01000100">
    <property type="protein sequence ID" value="VBB08871.1"/>
    <property type="molecule type" value="Genomic_DNA"/>
</dbReference>
<keyword evidence="1" id="KW-0812">Transmembrane</keyword>
<organism evidence="2 3">
    <name type="scientific">Lucifera butyrica</name>
    <dbReference type="NCBI Taxonomy" id="1351585"/>
    <lineage>
        <taxon>Bacteria</taxon>
        <taxon>Bacillati</taxon>
        <taxon>Bacillota</taxon>
        <taxon>Negativicutes</taxon>
        <taxon>Veillonellales</taxon>
        <taxon>Veillonellaceae</taxon>
        <taxon>Lucifera</taxon>
    </lineage>
</organism>
<sequence length="64" mass="7016">MCIKMYLWWESVKTNLRNQKGQGMVEYGLILTFVALAALVALTSMGKNLGTMFTTVAGKLTTGN</sequence>
<proteinExistence type="predicted"/>
<gene>
    <name evidence="2" type="ORF">LUCI_4154</name>
</gene>
<dbReference type="RefSeq" id="WP_207858205.1">
    <property type="nucleotide sequence ID" value="NZ_UPPP01000100.1"/>
</dbReference>
<evidence type="ECO:0000313" key="2">
    <source>
        <dbReference type="EMBL" id="VBB08871.1"/>
    </source>
</evidence>
<keyword evidence="1" id="KW-1133">Transmembrane helix</keyword>
<dbReference type="AlphaFoldDB" id="A0A498RBN6"/>
<keyword evidence="3" id="KW-1185">Reference proteome</keyword>
<dbReference type="Pfam" id="PF04964">
    <property type="entry name" value="Flp_Fap"/>
    <property type="match status" value="1"/>
</dbReference>